<sequence>MARGQPRKDKTKNPVKMVNSRDVTVQGSGKGKAKASEVVADDEDLEWPELVSNNKPRKELRWTKDIVKKVTKKTLARNLMEISKNTKKILSRRTPGKHLAKATKQRTKGERDSFEKYYNKIKNFGKIGNHSRQRTENYLSLSSTQGVTKVSRCHAMSTTLANMTKTLKGMQLPPMFDVEVSSLYAVRRNQNHCNGTIMDLGSFGDELLGLRQTIPGDSSPGPSALLPVNRGICLNEQGLRTEQLISPTRSHPRKEQFAPTRIRTHAAGL</sequence>
<dbReference type="EMBL" id="JAVYJV010000024">
    <property type="protein sequence ID" value="KAK4338110.1"/>
    <property type="molecule type" value="Genomic_DNA"/>
</dbReference>
<proteinExistence type="predicted"/>
<organism evidence="2 3">
    <name type="scientific">Anisodus tanguticus</name>
    <dbReference type="NCBI Taxonomy" id="243964"/>
    <lineage>
        <taxon>Eukaryota</taxon>
        <taxon>Viridiplantae</taxon>
        <taxon>Streptophyta</taxon>
        <taxon>Embryophyta</taxon>
        <taxon>Tracheophyta</taxon>
        <taxon>Spermatophyta</taxon>
        <taxon>Magnoliopsida</taxon>
        <taxon>eudicotyledons</taxon>
        <taxon>Gunneridae</taxon>
        <taxon>Pentapetalae</taxon>
        <taxon>asterids</taxon>
        <taxon>lamiids</taxon>
        <taxon>Solanales</taxon>
        <taxon>Solanaceae</taxon>
        <taxon>Solanoideae</taxon>
        <taxon>Hyoscyameae</taxon>
        <taxon>Anisodus</taxon>
    </lineage>
</organism>
<dbReference type="Proteomes" id="UP001291623">
    <property type="component" value="Unassembled WGS sequence"/>
</dbReference>
<keyword evidence="3" id="KW-1185">Reference proteome</keyword>
<comment type="caution">
    <text evidence="2">The sequence shown here is derived from an EMBL/GenBank/DDBJ whole genome shotgun (WGS) entry which is preliminary data.</text>
</comment>
<dbReference type="AlphaFoldDB" id="A0AAE1UUT6"/>
<feature type="region of interest" description="Disordered" evidence="1">
    <location>
        <begin position="1"/>
        <end position="39"/>
    </location>
</feature>
<evidence type="ECO:0000256" key="1">
    <source>
        <dbReference type="SAM" id="MobiDB-lite"/>
    </source>
</evidence>
<evidence type="ECO:0000313" key="2">
    <source>
        <dbReference type="EMBL" id="KAK4338110.1"/>
    </source>
</evidence>
<evidence type="ECO:0000313" key="3">
    <source>
        <dbReference type="Proteomes" id="UP001291623"/>
    </source>
</evidence>
<name>A0AAE1UUT6_9SOLA</name>
<accession>A0AAE1UUT6</accession>
<feature type="compositionally biased region" description="Basic and acidic residues" evidence="1">
    <location>
        <begin position="1"/>
        <end position="12"/>
    </location>
</feature>
<feature type="region of interest" description="Disordered" evidence="1">
    <location>
        <begin position="248"/>
        <end position="269"/>
    </location>
</feature>
<reference evidence="2" key="1">
    <citation type="submission" date="2023-12" db="EMBL/GenBank/DDBJ databases">
        <title>Genome assembly of Anisodus tanguticus.</title>
        <authorList>
            <person name="Wang Y.-J."/>
        </authorList>
    </citation>
    <scope>NUCLEOTIDE SEQUENCE</scope>
    <source>
        <strain evidence="2">KB-2021</strain>
        <tissue evidence="2">Leaf</tissue>
    </source>
</reference>
<gene>
    <name evidence="2" type="ORF">RND71_042597</name>
</gene>
<protein>
    <submittedName>
        <fullName evidence="2">Uncharacterized protein</fullName>
    </submittedName>
</protein>